<dbReference type="Pfam" id="PF03483">
    <property type="entry name" value="B3_4"/>
    <property type="match status" value="1"/>
</dbReference>
<dbReference type="RefSeq" id="WP_218258615.1">
    <property type="nucleotide sequence ID" value="NZ_CP077717.1"/>
</dbReference>
<dbReference type="PANTHER" id="PTHR39209:SF2">
    <property type="entry name" value="CYTOPLASMIC PROTEIN"/>
    <property type="match status" value="1"/>
</dbReference>
<dbReference type="KEGG" id="sshi:J5U23_02750"/>
<protein>
    <recommendedName>
        <fullName evidence="1">B3/B4 tRNA-binding domain-containing protein</fullName>
    </recommendedName>
</protein>
<dbReference type="InterPro" id="IPR005146">
    <property type="entry name" value="B3/B4_tRNA-bd"/>
</dbReference>
<organism evidence="2 3">
    <name type="scientific">Saccharolobus shibatae (strain ATCC 51178 / DSM 5389 / JCM 8931 / NBRC 15437 / B12)</name>
    <name type="common">Sulfolobus shibatae</name>
    <dbReference type="NCBI Taxonomy" id="523848"/>
    <lineage>
        <taxon>Archaea</taxon>
        <taxon>Thermoproteota</taxon>
        <taxon>Thermoprotei</taxon>
        <taxon>Sulfolobales</taxon>
        <taxon>Sulfolobaceae</taxon>
        <taxon>Saccharolobus</taxon>
    </lineage>
</organism>
<feature type="domain" description="B3/B4 tRNA-binding" evidence="1">
    <location>
        <begin position="61"/>
        <end position="213"/>
    </location>
</feature>
<gene>
    <name evidence="2" type="ORF">J5U23_02750</name>
</gene>
<evidence type="ECO:0000313" key="2">
    <source>
        <dbReference type="EMBL" id="QXJ29864.1"/>
    </source>
</evidence>
<dbReference type="EMBL" id="CP077717">
    <property type="protein sequence ID" value="QXJ29864.1"/>
    <property type="molecule type" value="Genomic_DNA"/>
</dbReference>
<dbReference type="GO" id="GO:0004826">
    <property type="term" value="F:phenylalanine-tRNA ligase activity"/>
    <property type="evidence" value="ECO:0007669"/>
    <property type="project" value="InterPro"/>
</dbReference>
<reference evidence="2" key="1">
    <citation type="journal article" date="2021" name="Environ. Microbiol.">
        <title>New insights into the diversity and evolution of the archaeal mobilome from three complete genomes of Saccharolobus shibatae.</title>
        <authorList>
            <person name="Medvedeva S."/>
            <person name="Brandt D."/>
            <person name="Cvirkaite-Krupovic V."/>
            <person name="Liu Y."/>
            <person name="Severinov K."/>
            <person name="Ishino S."/>
            <person name="Ishino Y."/>
            <person name="Prangishvili D."/>
            <person name="Kalinowski J."/>
            <person name="Krupovic M."/>
        </authorList>
    </citation>
    <scope>NUCLEOTIDE SEQUENCE</scope>
    <source>
        <strain evidence="2">B12</strain>
    </source>
</reference>
<name>A0A8F5GUD3_SACSH</name>
<evidence type="ECO:0000313" key="3">
    <source>
        <dbReference type="Proteomes" id="UP000694018"/>
    </source>
</evidence>
<dbReference type="SMART" id="SM00873">
    <property type="entry name" value="B3_4"/>
    <property type="match status" value="1"/>
</dbReference>
<dbReference type="PANTHER" id="PTHR39209">
    <property type="match status" value="1"/>
</dbReference>
<accession>A0A8F5GUD3</accession>
<dbReference type="AlphaFoldDB" id="A0A8F5GUD3"/>
<dbReference type="GO" id="GO:0003723">
    <property type="term" value="F:RNA binding"/>
    <property type="evidence" value="ECO:0007669"/>
    <property type="project" value="InterPro"/>
</dbReference>
<evidence type="ECO:0000259" key="1">
    <source>
        <dbReference type="SMART" id="SM00873"/>
    </source>
</evidence>
<dbReference type="Proteomes" id="UP000694018">
    <property type="component" value="Chromosome"/>
</dbReference>
<proteinExistence type="predicted"/>
<dbReference type="GeneID" id="65564225"/>
<dbReference type="OrthoDB" id="35982at2157"/>
<sequence>MKRLSISDDVRKLGVFVAMAEVSNVDARVPQQALDDMIKNVEEKYRSQDPEYLKNDSVVRAYRDFYWRIGIDPTKTRPSGEALRRRLVRGNRLPRINIVVDIGNIVSVETLVPIGLYDSDKVVGDLHLVMSKGSEEFLGLGKKTEKLDKGIPILVDDEGKVLHIYPHRDSILTSITPDVKNVIIVGAGVPNIDENLVKYAVDRVADLLEKICKGKREYNTVVIK</sequence>